<dbReference type="EMBL" id="KL367628">
    <property type="protein sequence ID" value="KFD61272.1"/>
    <property type="molecule type" value="Genomic_DNA"/>
</dbReference>
<name>A0A085MVM6_9BILA</name>
<organism evidence="3">
    <name type="scientific">Trichuris suis</name>
    <name type="common">pig whipworm</name>
    <dbReference type="NCBI Taxonomy" id="68888"/>
    <lineage>
        <taxon>Eukaryota</taxon>
        <taxon>Metazoa</taxon>
        <taxon>Ecdysozoa</taxon>
        <taxon>Nematoda</taxon>
        <taxon>Enoplea</taxon>
        <taxon>Dorylaimia</taxon>
        <taxon>Trichinellida</taxon>
        <taxon>Trichuridae</taxon>
        <taxon>Trichuris</taxon>
    </lineage>
</organism>
<gene>
    <name evidence="2" type="ORF">M513_08506</name>
    <name evidence="3" type="ORF">M514_08506</name>
</gene>
<evidence type="ECO:0000313" key="2">
    <source>
        <dbReference type="EMBL" id="KFD50699.1"/>
    </source>
</evidence>
<evidence type="ECO:0000256" key="1">
    <source>
        <dbReference type="SAM" id="Phobius"/>
    </source>
</evidence>
<keyword evidence="4" id="KW-1185">Reference proteome</keyword>
<proteinExistence type="predicted"/>
<keyword evidence="1" id="KW-1133">Transmembrane helix</keyword>
<reference evidence="3 4" key="1">
    <citation type="journal article" date="2014" name="Nat. Genet.">
        <title>Genome and transcriptome of the porcine whipworm Trichuris suis.</title>
        <authorList>
            <person name="Jex A.R."/>
            <person name="Nejsum P."/>
            <person name="Schwarz E.M."/>
            <person name="Hu L."/>
            <person name="Young N.D."/>
            <person name="Hall R.S."/>
            <person name="Korhonen P.K."/>
            <person name="Liao S."/>
            <person name="Thamsborg S."/>
            <person name="Xia J."/>
            <person name="Xu P."/>
            <person name="Wang S."/>
            <person name="Scheerlinck J.P."/>
            <person name="Hofmann A."/>
            <person name="Sternberg P.W."/>
            <person name="Wang J."/>
            <person name="Gasser R.B."/>
        </authorList>
    </citation>
    <scope>NUCLEOTIDE SEQUENCE [LARGE SCALE GENOMIC DNA]</scope>
    <source>
        <strain evidence="3">DCEP-RM93F</strain>
        <strain evidence="2">DCEP-RM93M</strain>
    </source>
</reference>
<sequence length="78" mass="8747">MECPPRQSVACLALNAEFSFGQKSLRDAAEQAAKQLSWTSCVQWMPMTMWLSIGNAERLMLMILFLLAVLSNPRNGDQ</sequence>
<dbReference type="Proteomes" id="UP000030764">
    <property type="component" value="Unassembled WGS sequence"/>
</dbReference>
<dbReference type="AlphaFoldDB" id="A0A085MVM6"/>
<accession>A0A085MVM6</accession>
<feature type="transmembrane region" description="Helical" evidence="1">
    <location>
        <begin position="47"/>
        <end position="70"/>
    </location>
</feature>
<keyword evidence="1" id="KW-0812">Transmembrane</keyword>
<keyword evidence="1" id="KW-0472">Membrane</keyword>
<evidence type="ECO:0000313" key="3">
    <source>
        <dbReference type="EMBL" id="KFD61272.1"/>
    </source>
</evidence>
<dbReference type="EMBL" id="KL363250">
    <property type="protein sequence ID" value="KFD50699.1"/>
    <property type="molecule type" value="Genomic_DNA"/>
</dbReference>
<protein>
    <submittedName>
        <fullName evidence="3">Uncharacterized protein</fullName>
    </submittedName>
</protein>
<dbReference type="Proteomes" id="UP000030758">
    <property type="component" value="Unassembled WGS sequence"/>
</dbReference>
<evidence type="ECO:0000313" key="4">
    <source>
        <dbReference type="Proteomes" id="UP000030764"/>
    </source>
</evidence>